<keyword evidence="2" id="KW-0067">ATP-binding</keyword>
<comment type="caution">
    <text evidence="2">The sequence shown here is derived from an EMBL/GenBank/DDBJ whole genome shotgun (WGS) entry which is preliminary data.</text>
</comment>
<feature type="region of interest" description="Disordered" evidence="1">
    <location>
        <begin position="175"/>
        <end position="211"/>
    </location>
</feature>
<proteinExistence type="predicted"/>
<dbReference type="AlphaFoldDB" id="A0AAV9BU87"/>
<dbReference type="Proteomes" id="UP001179952">
    <property type="component" value="Unassembled WGS sequence"/>
</dbReference>
<keyword evidence="3" id="KW-1185">Reference proteome</keyword>
<reference evidence="2" key="1">
    <citation type="journal article" date="2023" name="Nat. Commun.">
        <title>Diploid and tetraploid genomes of Acorus and the evolution of monocots.</title>
        <authorList>
            <person name="Ma L."/>
            <person name="Liu K.W."/>
            <person name="Li Z."/>
            <person name="Hsiao Y.Y."/>
            <person name="Qi Y."/>
            <person name="Fu T."/>
            <person name="Tang G.D."/>
            <person name="Zhang D."/>
            <person name="Sun W.H."/>
            <person name="Liu D.K."/>
            <person name="Li Y."/>
            <person name="Chen G.Z."/>
            <person name="Liu X.D."/>
            <person name="Liao X.Y."/>
            <person name="Jiang Y.T."/>
            <person name="Yu X."/>
            <person name="Hao Y."/>
            <person name="Huang J."/>
            <person name="Zhao X.W."/>
            <person name="Ke S."/>
            <person name="Chen Y.Y."/>
            <person name="Wu W.L."/>
            <person name="Hsu J.L."/>
            <person name="Lin Y.F."/>
            <person name="Huang M.D."/>
            <person name="Li C.Y."/>
            <person name="Huang L."/>
            <person name="Wang Z.W."/>
            <person name="Zhao X."/>
            <person name="Zhong W.Y."/>
            <person name="Peng D.H."/>
            <person name="Ahmad S."/>
            <person name="Lan S."/>
            <person name="Zhang J.S."/>
            <person name="Tsai W.C."/>
            <person name="Van de Peer Y."/>
            <person name="Liu Z.J."/>
        </authorList>
    </citation>
    <scope>NUCLEOTIDE SEQUENCE</scope>
    <source>
        <strain evidence="2">SCP</strain>
    </source>
</reference>
<evidence type="ECO:0000313" key="3">
    <source>
        <dbReference type="Proteomes" id="UP001179952"/>
    </source>
</evidence>
<feature type="compositionally biased region" description="Basic residues" evidence="1">
    <location>
        <begin position="175"/>
        <end position="190"/>
    </location>
</feature>
<accession>A0AAV9BU87</accession>
<protein>
    <submittedName>
        <fullName evidence="2">ATP-dependent DNA helicase Q-like SIM</fullName>
    </submittedName>
</protein>
<gene>
    <name evidence="2" type="ORF">QJS04_geneDACA011621</name>
</gene>
<reference evidence="2" key="2">
    <citation type="submission" date="2023-06" db="EMBL/GenBank/DDBJ databases">
        <authorList>
            <person name="Ma L."/>
            <person name="Liu K.-W."/>
            <person name="Li Z."/>
            <person name="Hsiao Y.-Y."/>
            <person name="Qi Y."/>
            <person name="Fu T."/>
            <person name="Tang G."/>
            <person name="Zhang D."/>
            <person name="Sun W.-H."/>
            <person name="Liu D.-K."/>
            <person name="Li Y."/>
            <person name="Chen G.-Z."/>
            <person name="Liu X.-D."/>
            <person name="Liao X.-Y."/>
            <person name="Jiang Y.-T."/>
            <person name="Yu X."/>
            <person name="Hao Y."/>
            <person name="Huang J."/>
            <person name="Zhao X.-W."/>
            <person name="Ke S."/>
            <person name="Chen Y.-Y."/>
            <person name="Wu W.-L."/>
            <person name="Hsu J.-L."/>
            <person name="Lin Y.-F."/>
            <person name="Huang M.-D."/>
            <person name="Li C.-Y."/>
            <person name="Huang L."/>
            <person name="Wang Z.-W."/>
            <person name="Zhao X."/>
            <person name="Zhong W.-Y."/>
            <person name="Peng D.-H."/>
            <person name="Ahmad S."/>
            <person name="Lan S."/>
            <person name="Zhang J.-S."/>
            <person name="Tsai W.-C."/>
            <person name="Van De Peer Y."/>
            <person name="Liu Z.-J."/>
        </authorList>
    </citation>
    <scope>NUCLEOTIDE SEQUENCE</scope>
    <source>
        <strain evidence="2">SCP</strain>
        <tissue evidence="2">Leaves</tissue>
    </source>
</reference>
<dbReference type="EMBL" id="JAUJYN010000001">
    <property type="protein sequence ID" value="KAK1280034.1"/>
    <property type="molecule type" value="Genomic_DNA"/>
</dbReference>
<keyword evidence="2" id="KW-0347">Helicase</keyword>
<keyword evidence="2" id="KW-0547">Nucleotide-binding</keyword>
<sequence length="211" mass="24624">MVKILYANLSRIPTLLPSQRSAEQTNQAYRMLSDCFRCDICVTGPPELQNLKDDATIFLQALATLNNQVKLFQTRYRNPFDDGTIYNEDRSGKLKEKANLRSVISEIRVQVRVCIKYPEPTELGLKFLQSETEEPFYAYPEADMLLSMKKCKSFSSFSDWKRGWADPEIRRQRLQRKQFMTKKRKRCSGRQRRDLSTARGRIAAKISKPKQ</sequence>
<name>A0AAV9BU87_ACOGR</name>
<organism evidence="2 3">
    <name type="scientific">Acorus gramineus</name>
    <name type="common">Dwarf sweet flag</name>
    <dbReference type="NCBI Taxonomy" id="55184"/>
    <lineage>
        <taxon>Eukaryota</taxon>
        <taxon>Viridiplantae</taxon>
        <taxon>Streptophyta</taxon>
        <taxon>Embryophyta</taxon>
        <taxon>Tracheophyta</taxon>
        <taxon>Spermatophyta</taxon>
        <taxon>Magnoliopsida</taxon>
        <taxon>Liliopsida</taxon>
        <taxon>Acoraceae</taxon>
        <taxon>Acorus</taxon>
    </lineage>
</organism>
<evidence type="ECO:0000256" key="1">
    <source>
        <dbReference type="SAM" id="MobiDB-lite"/>
    </source>
</evidence>
<evidence type="ECO:0000313" key="2">
    <source>
        <dbReference type="EMBL" id="KAK1280034.1"/>
    </source>
</evidence>
<keyword evidence="2" id="KW-0378">Hydrolase</keyword>
<dbReference type="GO" id="GO:0004386">
    <property type="term" value="F:helicase activity"/>
    <property type="evidence" value="ECO:0007669"/>
    <property type="project" value="UniProtKB-KW"/>
</dbReference>